<evidence type="ECO:0000313" key="3">
    <source>
        <dbReference type="Proteomes" id="UP000231456"/>
    </source>
</evidence>
<reference evidence="3" key="1">
    <citation type="submission" date="2017-09" db="EMBL/GenBank/DDBJ databases">
        <title>Depth-based differentiation of microbial function through sediment-hosted aquifers and enrichment of novel symbionts in the deep terrestrial subsurface.</title>
        <authorList>
            <person name="Probst A.J."/>
            <person name="Ladd B."/>
            <person name="Jarett J.K."/>
            <person name="Geller-Mcgrath D.E."/>
            <person name="Sieber C.M.K."/>
            <person name="Emerson J.B."/>
            <person name="Anantharaman K."/>
            <person name="Thomas B.C."/>
            <person name="Malmstrom R."/>
            <person name="Stieglmeier M."/>
            <person name="Klingl A."/>
            <person name="Woyke T."/>
            <person name="Ryan C.M."/>
            <person name="Banfield J.F."/>
        </authorList>
    </citation>
    <scope>NUCLEOTIDE SEQUENCE [LARGE SCALE GENOMIC DNA]</scope>
</reference>
<feature type="region of interest" description="Disordered" evidence="1">
    <location>
        <begin position="52"/>
        <end position="83"/>
    </location>
</feature>
<comment type="caution">
    <text evidence="2">The sequence shown here is derived from an EMBL/GenBank/DDBJ whole genome shotgun (WGS) entry which is preliminary data.</text>
</comment>
<accession>A0A2M8F8B5</accession>
<protein>
    <submittedName>
        <fullName evidence="2">Uncharacterized protein</fullName>
    </submittedName>
</protein>
<sequence>MEMRESERWNQDVPGIKGWTLGDMIEEMVRHDIFDPERDTLESLYEEFERKHQNNLKKTGSTSVARRLHSPDGTMEPAKVNCK</sequence>
<name>A0A2M8F8B5_9BACT</name>
<dbReference type="Proteomes" id="UP000231456">
    <property type="component" value="Unassembled WGS sequence"/>
</dbReference>
<organism evidence="2 3">
    <name type="scientific">Candidatus Magasanikbacteria bacterium CG_4_9_14_0_2_um_filter_42_11</name>
    <dbReference type="NCBI Taxonomy" id="1974643"/>
    <lineage>
        <taxon>Bacteria</taxon>
        <taxon>Candidatus Magasanikiibacteriota</taxon>
    </lineage>
</organism>
<dbReference type="EMBL" id="PFRH01000160">
    <property type="protein sequence ID" value="PJC51965.1"/>
    <property type="molecule type" value="Genomic_DNA"/>
</dbReference>
<proteinExistence type="predicted"/>
<gene>
    <name evidence="2" type="ORF">CO030_05345</name>
</gene>
<evidence type="ECO:0000313" key="2">
    <source>
        <dbReference type="EMBL" id="PJC51965.1"/>
    </source>
</evidence>
<evidence type="ECO:0000256" key="1">
    <source>
        <dbReference type="SAM" id="MobiDB-lite"/>
    </source>
</evidence>
<dbReference type="AlphaFoldDB" id="A0A2M8F8B5"/>